<keyword evidence="19" id="KW-0675">Receptor</keyword>
<evidence type="ECO:0000256" key="1">
    <source>
        <dbReference type="ARBA" id="ARBA00004571"/>
    </source>
</evidence>
<evidence type="ECO:0000313" key="20">
    <source>
        <dbReference type="Proteomes" id="UP001165413"/>
    </source>
</evidence>
<dbReference type="Pfam" id="PF00593">
    <property type="entry name" value="TonB_dep_Rec_b-barrel"/>
    <property type="match status" value="1"/>
</dbReference>
<evidence type="ECO:0000259" key="18">
    <source>
        <dbReference type="Pfam" id="PF07715"/>
    </source>
</evidence>
<keyword evidence="6 16" id="KW-0732">Signal</keyword>
<keyword evidence="5 12" id="KW-0812">Transmembrane</keyword>
<keyword evidence="7" id="KW-0408">Iron</keyword>
<keyword evidence="3 12" id="KW-1134">Transmembrane beta strand</keyword>
<organism evidence="19 20">
    <name type="scientific">Opacimonas viscosa</name>
    <dbReference type="NCBI Taxonomy" id="2961944"/>
    <lineage>
        <taxon>Bacteria</taxon>
        <taxon>Pseudomonadati</taxon>
        <taxon>Pseudomonadota</taxon>
        <taxon>Gammaproteobacteria</taxon>
        <taxon>Alteromonadales</taxon>
        <taxon>Alteromonadaceae</taxon>
        <taxon>Opacimonas</taxon>
    </lineage>
</organism>
<sequence length="735" mass="80613">MKNQFSLIHLVLISTFGLTSTSVLAQNTSATEQVSEPQNAAQLPNLATTQDSTQSIERLVVTGDLSGLGVDEIANSATIIDESLIDLRNAAHLEDILATAANVSLTSGASRAKFVQIRGIGERSQFSEPVNPSVGIMLDGWDVSGLGSLGVLLDVAQVEVLRGPQATAYGTSGLAGVLNIVSKQPTEEASGDVSLTLGQDNQLEVKAAYGQALNDSVRFRGAFSQVQNNGFVRNAYLQTDDTNNINESAGRFTLEMDTSDDGVLTLQALKLDINNGYDAFSLDNDNVTLSDQPGKDDSQATGVALKYAVSGDWGTYSLHAGQIHSESDYAYDEDWTYPGFHPWEYASVDQYERERDTATLEFTARSHRLASPTQTSAQASAQTPLASSTSHDTDLATAWVVGAFYKASEEALERTYTYADPNFTSVYEPEQLAIFGQVDAQIAPQVTLETGLRVERAQIYYADNSGFTENNDDTLIGGKIALRYQSNDNTVYSSISRGYKMGGFNPDQRVADNQRIFAAEYNWNYEVGVKRRFADAQLRLTAFYMQRKNTQISDFTTFVNDANVTEFIDVIANADNGTNRGVELEWAWQPNAATQLGANIGLLDATYSGYTQADGTVISEQDAAQAPKMTYSVFGDLQLTDAWGVNVQVEGRSRHRFSDGHDVENPAYALLNASARYQYKDIELQFSVKNMLDKTYYVRGFGGFSNDPRDYYETPEPYYQWGNGRRFAVTASYSF</sequence>
<feature type="compositionally biased region" description="Low complexity" evidence="15">
    <location>
        <begin position="369"/>
        <end position="389"/>
    </location>
</feature>
<dbReference type="Gene3D" id="2.40.170.20">
    <property type="entry name" value="TonB-dependent receptor, beta-barrel domain"/>
    <property type="match status" value="1"/>
</dbReference>
<evidence type="ECO:0000256" key="7">
    <source>
        <dbReference type="ARBA" id="ARBA00023004"/>
    </source>
</evidence>
<dbReference type="PROSITE" id="PS52016">
    <property type="entry name" value="TONB_DEPENDENT_REC_3"/>
    <property type="match status" value="1"/>
</dbReference>
<evidence type="ECO:0000256" key="9">
    <source>
        <dbReference type="ARBA" id="ARBA00023077"/>
    </source>
</evidence>
<comment type="caution">
    <text evidence="19">The sequence shown here is derived from an EMBL/GenBank/DDBJ whole genome shotgun (WGS) entry which is preliminary data.</text>
</comment>
<evidence type="ECO:0000256" key="8">
    <source>
        <dbReference type="ARBA" id="ARBA00023065"/>
    </source>
</evidence>
<dbReference type="GO" id="GO:0006826">
    <property type="term" value="P:iron ion transport"/>
    <property type="evidence" value="ECO:0007669"/>
    <property type="project" value="UniProtKB-KW"/>
</dbReference>
<evidence type="ECO:0000256" key="10">
    <source>
        <dbReference type="ARBA" id="ARBA00023136"/>
    </source>
</evidence>
<dbReference type="GO" id="GO:0009279">
    <property type="term" value="C:cell outer membrane"/>
    <property type="evidence" value="ECO:0007669"/>
    <property type="project" value="UniProtKB-SubCell"/>
</dbReference>
<evidence type="ECO:0000256" key="13">
    <source>
        <dbReference type="PROSITE-ProRule" id="PRU10144"/>
    </source>
</evidence>
<dbReference type="Pfam" id="PF07715">
    <property type="entry name" value="Plug"/>
    <property type="match status" value="1"/>
</dbReference>
<feature type="domain" description="TonB-dependent receptor-like beta-barrel" evidence="17">
    <location>
        <begin position="240"/>
        <end position="690"/>
    </location>
</feature>
<feature type="region of interest" description="Disordered" evidence="15">
    <location>
        <begin position="365"/>
        <end position="389"/>
    </location>
</feature>
<evidence type="ECO:0000256" key="2">
    <source>
        <dbReference type="ARBA" id="ARBA00022448"/>
    </source>
</evidence>
<keyword evidence="2 12" id="KW-0813">Transport</keyword>
<feature type="signal peptide" evidence="16">
    <location>
        <begin position="1"/>
        <end position="25"/>
    </location>
</feature>
<gene>
    <name evidence="19" type="ORF">NLF92_09110</name>
</gene>
<evidence type="ECO:0000256" key="14">
    <source>
        <dbReference type="RuleBase" id="RU003357"/>
    </source>
</evidence>
<dbReference type="InterPro" id="IPR036942">
    <property type="entry name" value="Beta-barrel_TonB_sf"/>
</dbReference>
<comment type="similarity">
    <text evidence="12 14">Belongs to the TonB-dependent receptor family.</text>
</comment>
<dbReference type="Proteomes" id="UP001165413">
    <property type="component" value="Unassembled WGS sequence"/>
</dbReference>
<keyword evidence="9 14" id="KW-0798">TonB box</keyword>
<evidence type="ECO:0000259" key="17">
    <source>
        <dbReference type="Pfam" id="PF00593"/>
    </source>
</evidence>
<dbReference type="PANTHER" id="PTHR32552">
    <property type="entry name" value="FERRICHROME IRON RECEPTOR-RELATED"/>
    <property type="match status" value="1"/>
</dbReference>
<dbReference type="InterPro" id="IPR012910">
    <property type="entry name" value="Plug_dom"/>
</dbReference>
<keyword evidence="10 12" id="KW-0472">Membrane</keyword>
<evidence type="ECO:0000256" key="6">
    <source>
        <dbReference type="ARBA" id="ARBA00022729"/>
    </source>
</evidence>
<dbReference type="PROSITE" id="PS01156">
    <property type="entry name" value="TONB_DEPENDENT_REC_2"/>
    <property type="match status" value="1"/>
</dbReference>
<evidence type="ECO:0000256" key="4">
    <source>
        <dbReference type="ARBA" id="ARBA00022496"/>
    </source>
</evidence>
<keyword evidence="4" id="KW-0410">Iron transport</keyword>
<feature type="short sequence motif" description="TonB C-terminal box" evidence="13">
    <location>
        <begin position="718"/>
        <end position="735"/>
    </location>
</feature>
<evidence type="ECO:0000256" key="3">
    <source>
        <dbReference type="ARBA" id="ARBA00022452"/>
    </source>
</evidence>
<dbReference type="InterPro" id="IPR010917">
    <property type="entry name" value="TonB_rcpt_CS"/>
</dbReference>
<feature type="domain" description="TonB-dependent receptor plug" evidence="18">
    <location>
        <begin position="72"/>
        <end position="177"/>
    </location>
</feature>
<dbReference type="AlphaFoldDB" id="A0AA42BLS6"/>
<dbReference type="InterPro" id="IPR039426">
    <property type="entry name" value="TonB-dep_rcpt-like"/>
</dbReference>
<reference evidence="19" key="1">
    <citation type="submission" date="2022-07" db="EMBL/GenBank/DDBJ databases">
        <title>Characterization of the Novel Bacterium Alteromonas immobilis LMIT006 and Alteromonas gregis LMIT007.</title>
        <authorList>
            <person name="Lin X."/>
        </authorList>
    </citation>
    <scope>NUCLEOTIDE SEQUENCE</scope>
    <source>
        <strain evidence="19">LMIT007</strain>
    </source>
</reference>
<name>A0AA42BLS6_9ALTE</name>
<accession>A0AA42BLS6</accession>
<evidence type="ECO:0000256" key="5">
    <source>
        <dbReference type="ARBA" id="ARBA00022692"/>
    </source>
</evidence>
<protein>
    <submittedName>
        <fullName evidence="19">TonB-dependent receptor</fullName>
    </submittedName>
</protein>
<dbReference type="PANTHER" id="PTHR32552:SF81">
    <property type="entry name" value="TONB-DEPENDENT OUTER MEMBRANE RECEPTOR"/>
    <property type="match status" value="1"/>
</dbReference>
<keyword evidence="8" id="KW-0406">Ion transport</keyword>
<dbReference type="EMBL" id="JANATA010000015">
    <property type="protein sequence ID" value="MCP3429100.1"/>
    <property type="molecule type" value="Genomic_DNA"/>
</dbReference>
<feature type="chain" id="PRO_5041311824" evidence="16">
    <location>
        <begin position="26"/>
        <end position="735"/>
    </location>
</feature>
<comment type="subcellular location">
    <subcellularLocation>
        <location evidence="1 12">Cell outer membrane</location>
        <topology evidence="1 12">Multi-pass membrane protein</topology>
    </subcellularLocation>
</comment>
<keyword evidence="20" id="KW-1185">Reference proteome</keyword>
<evidence type="ECO:0000256" key="15">
    <source>
        <dbReference type="SAM" id="MobiDB-lite"/>
    </source>
</evidence>
<evidence type="ECO:0000313" key="19">
    <source>
        <dbReference type="EMBL" id="MCP3429100.1"/>
    </source>
</evidence>
<dbReference type="SUPFAM" id="SSF56935">
    <property type="entry name" value="Porins"/>
    <property type="match status" value="1"/>
</dbReference>
<proteinExistence type="inferred from homology"/>
<keyword evidence="11 12" id="KW-0998">Cell outer membrane</keyword>
<dbReference type="InterPro" id="IPR000531">
    <property type="entry name" value="Beta-barrel_TonB"/>
</dbReference>
<evidence type="ECO:0000256" key="12">
    <source>
        <dbReference type="PROSITE-ProRule" id="PRU01360"/>
    </source>
</evidence>
<evidence type="ECO:0000256" key="16">
    <source>
        <dbReference type="SAM" id="SignalP"/>
    </source>
</evidence>
<evidence type="ECO:0000256" key="11">
    <source>
        <dbReference type="ARBA" id="ARBA00023237"/>
    </source>
</evidence>
<dbReference type="RefSeq" id="WP_254101055.1">
    <property type="nucleotide sequence ID" value="NZ_JANATA010000015.1"/>
</dbReference>